<organism evidence="1 2">
    <name type="scientific">Gelidibacter salicanalis</name>
    <dbReference type="NCBI Taxonomy" id="291193"/>
    <lineage>
        <taxon>Bacteria</taxon>
        <taxon>Pseudomonadati</taxon>
        <taxon>Bacteroidota</taxon>
        <taxon>Flavobacteriia</taxon>
        <taxon>Flavobacteriales</taxon>
        <taxon>Flavobacteriaceae</taxon>
        <taxon>Gelidibacter</taxon>
    </lineage>
</organism>
<comment type="caution">
    <text evidence="1">The sequence shown here is derived from an EMBL/GenBank/DDBJ whole genome shotgun (WGS) entry which is preliminary data.</text>
</comment>
<dbReference type="PANTHER" id="PTHR35368:SF1">
    <property type="entry name" value="HYDROPEROXIDE REDUCTASE"/>
    <property type="match status" value="1"/>
</dbReference>
<protein>
    <submittedName>
        <fullName evidence="1">OsmC family protein</fullName>
    </submittedName>
</protein>
<gene>
    <name evidence="1" type="ORF">JEM65_06490</name>
</gene>
<name>A0A934KRW9_9FLAO</name>
<dbReference type="InterPro" id="IPR052924">
    <property type="entry name" value="OsmC/Ohr_hydroprdx_reductase"/>
</dbReference>
<keyword evidence="2" id="KW-1185">Reference proteome</keyword>
<dbReference type="AlphaFoldDB" id="A0A934KRW9"/>
<dbReference type="InterPro" id="IPR036102">
    <property type="entry name" value="OsmC/Ohrsf"/>
</dbReference>
<dbReference type="InterPro" id="IPR015946">
    <property type="entry name" value="KH_dom-like_a/b"/>
</dbReference>
<proteinExistence type="predicted"/>
<sequence>MSDLIFSVQGESSSAAKFIAKTRQFKLVVDEPEDLGGTDENANPVEYLLAGLAGCINVVGHLVAKELGFSIKKLTIEISGNINPNKLFGSSNDERAGFKKIDLKLIPETDASIEILAEWLRIVEDRCPVKDNLTNITPLNVSVEKQFAIQ</sequence>
<evidence type="ECO:0000313" key="2">
    <source>
        <dbReference type="Proteomes" id="UP000662373"/>
    </source>
</evidence>
<dbReference type="EMBL" id="JAEHJZ010000010">
    <property type="protein sequence ID" value="MBJ7880301.1"/>
    <property type="molecule type" value="Genomic_DNA"/>
</dbReference>
<dbReference type="RefSeq" id="WP_199598136.1">
    <property type="nucleotide sequence ID" value="NZ_JAEHJZ010000010.1"/>
</dbReference>
<dbReference type="PANTHER" id="PTHR35368">
    <property type="entry name" value="HYDROPEROXIDE REDUCTASE"/>
    <property type="match status" value="1"/>
</dbReference>
<reference evidence="1 2" key="1">
    <citation type="submission" date="2020-09" db="EMBL/GenBank/DDBJ databases">
        <title>Draft genome of Gelidibacter salicanalis PAMC21136.</title>
        <authorList>
            <person name="Park H."/>
        </authorList>
    </citation>
    <scope>NUCLEOTIDE SEQUENCE [LARGE SCALE GENOMIC DNA]</scope>
    <source>
        <strain evidence="1 2">PAMC21136</strain>
    </source>
</reference>
<dbReference type="Gene3D" id="3.30.300.20">
    <property type="match status" value="1"/>
</dbReference>
<evidence type="ECO:0000313" key="1">
    <source>
        <dbReference type="EMBL" id="MBJ7880301.1"/>
    </source>
</evidence>
<dbReference type="InterPro" id="IPR003718">
    <property type="entry name" value="OsmC/Ohr_fam"/>
</dbReference>
<dbReference type="SUPFAM" id="SSF82784">
    <property type="entry name" value="OsmC-like"/>
    <property type="match status" value="1"/>
</dbReference>
<dbReference type="Pfam" id="PF02566">
    <property type="entry name" value="OsmC"/>
    <property type="match status" value="1"/>
</dbReference>
<accession>A0A934KRW9</accession>
<dbReference type="Proteomes" id="UP000662373">
    <property type="component" value="Unassembled WGS sequence"/>
</dbReference>